<dbReference type="AlphaFoldDB" id="A0A9Q9STL9"/>
<proteinExistence type="predicted"/>
<protein>
    <submittedName>
        <fullName evidence="1">Uncharacterized protein</fullName>
    </submittedName>
</protein>
<reference evidence="1" key="1">
    <citation type="journal article" date="2017" name="Proc. Natl. Acad. Sci. U.S.A.">
        <title>Comparative genomics uncovers the prolific and distinctive metabolic potential of the cyanobacterial genus Moorea.</title>
        <authorList>
            <person name="Leao T."/>
            <person name="Castelao G."/>
            <person name="Korobeynikov A."/>
            <person name="Monroe E.A."/>
            <person name="Podell S."/>
            <person name="Glukhov E."/>
            <person name="Allen E.E."/>
            <person name="Gerwick W.H."/>
            <person name="Gerwick L."/>
        </authorList>
    </citation>
    <scope>NUCLEOTIDE SEQUENCE</scope>
    <source>
        <strain evidence="1">JHB</strain>
    </source>
</reference>
<dbReference type="EMBL" id="CP017708">
    <property type="protein sequence ID" value="WAN69392.1"/>
    <property type="molecule type" value="Genomic_DNA"/>
</dbReference>
<evidence type="ECO:0000313" key="1">
    <source>
        <dbReference type="EMBL" id="WAN69392.1"/>
    </source>
</evidence>
<organism evidence="1">
    <name type="scientific">Moorena producens (strain JHB)</name>
    <dbReference type="NCBI Taxonomy" id="1454205"/>
    <lineage>
        <taxon>Bacteria</taxon>
        <taxon>Bacillati</taxon>
        <taxon>Cyanobacteriota</taxon>
        <taxon>Cyanophyceae</taxon>
        <taxon>Coleofasciculales</taxon>
        <taxon>Coleofasciculaceae</taxon>
        <taxon>Moorena</taxon>
    </lineage>
</organism>
<gene>
    <name evidence="1" type="ORF">BJP36_44335</name>
</gene>
<reference evidence="1" key="2">
    <citation type="submission" date="2022-10" db="EMBL/GenBank/DDBJ databases">
        <authorList>
            <person name="Ngo T.-E."/>
        </authorList>
    </citation>
    <scope>NUCLEOTIDE SEQUENCE</scope>
    <source>
        <strain evidence="1">JHB</strain>
    </source>
</reference>
<sequence length="123" mass="14277">MNRGQGMHGSKDRAIKLLSNSDGVIPLGLTYGHATLRKLRPKGHALRTLPRLCDWPWPLATLREWPRYANAFGAAKLIGLLFQLLFLKTSQPDYKSLIFHFWLNTCYNTCYPNHRSRNRRLQK</sequence>
<accession>A0A9Q9STL9</accession>
<name>A0A9Q9STL9_MOOP1</name>
<dbReference type="Proteomes" id="UP000176944">
    <property type="component" value="Chromosome"/>
</dbReference>